<dbReference type="GO" id="GO:0009263">
    <property type="term" value="P:deoxyribonucleotide biosynthetic process"/>
    <property type="evidence" value="ECO:0007669"/>
    <property type="project" value="TreeGrafter"/>
</dbReference>
<feature type="domain" description="Ribonucleotide reductase large subunit C-terminal" evidence="3">
    <location>
        <begin position="516"/>
        <end position="825"/>
    </location>
</feature>
<dbReference type="PRINTS" id="PR01183">
    <property type="entry name" value="RIBORDTASEM1"/>
</dbReference>
<dbReference type="Proteomes" id="UP000113346">
    <property type="component" value="Segment"/>
</dbReference>
<dbReference type="Pfam" id="PF02867">
    <property type="entry name" value="Ribonuc_red_lgC"/>
    <property type="match status" value="1"/>
</dbReference>
<evidence type="ECO:0000313" key="4">
    <source>
        <dbReference type="EMBL" id="AEV80591.1"/>
    </source>
</evidence>
<dbReference type="InterPro" id="IPR000788">
    <property type="entry name" value="RNR_lg_C"/>
</dbReference>
<reference evidence="4" key="1">
    <citation type="submission" date="2011-12" db="EMBL/GenBank/DDBJ databases">
        <title>Comparative genomics of primate cytomegaloviruses.</title>
        <authorList>
            <person name="Davison A.J."/>
            <person name="Holton M."/>
            <person name="Dolan A."/>
            <person name="Dargan D.J."/>
            <person name="Gatherer D."/>
            <person name="Hayward G.S."/>
        </authorList>
    </citation>
    <scope>NUCLEOTIDE SEQUENCE [LARGE SCALE GENOMIC DNA]</scope>
    <source>
        <strain evidence="4">Colburn</strain>
    </source>
</reference>
<feature type="region of interest" description="Disordered" evidence="2">
    <location>
        <begin position="1"/>
        <end position="45"/>
    </location>
</feature>
<dbReference type="EMBL" id="FJ483969">
    <property type="protein sequence ID" value="AEV80591.1"/>
    <property type="molecule type" value="Genomic_DNA"/>
</dbReference>
<dbReference type="GO" id="GO:0005524">
    <property type="term" value="F:ATP binding"/>
    <property type="evidence" value="ECO:0007669"/>
    <property type="project" value="TreeGrafter"/>
</dbReference>
<evidence type="ECO:0000256" key="1">
    <source>
        <dbReference type="ARBA" id="ARBA00010406"/>
    </source>
</evidence>
<protein>
    <submittedName>
        <fullName evidence="4">Ribonucleotide reductase subunit 1</fullName>
    </submittedName>
</protein>
<comment type="similarity">
    <text evidence="1">Belongs to the ribonucleoside diphosphate reductase large chain family.</text>
</comment>
<gene>
    <name evidence="4" type="primary">UL45</name>
</gene>
<evidence type="ECO:0000256" key="2">
    <source>
        <dbReference type="SAM" id="MobiDB-lite"/>
    </source>
</evidence>
<dbReference type="InterPro" id="IPR039718">
    <property type="entry name" value="Rrm1"/>
</dbReference>
<proteinExistence type="inferred from homology"/>
<evidence type="ECO:0000313" key="5">
    <source>
        <dbReference type="Proteomes" id="UP000113346"/>
    </source>
</evidence>
<name>G8XTV0_SCMVC</name>
<dbReference type="Gene3D" id="3.20.70.20">
    <property type="match status" value="1"/>
</dbReference>
<dbReference type="GO" id="GO:0004748">
    <property type="term" value="F:ribonucleoside-diphosphate reductase activity, thioredoxin disulfide as acceptor"/>
    <property type="evidence" value="ECO:0007669"/>
    <property type="project" value="TreeGrafter"/>
</dbReference>
<dbReference type="PANTHER" id="PTHR11573">
    <property type="entry name" value="RIBONUCLEOSIDE-DIPHOSPHATE REDUCTASE LARGE CHAIN"/>
    <property type="match status" value="1"/>
</dbReference>
<dbReference type="PANTHER" id="PTHR11573:SF6">
    <property type="entry name" value="RIBONUCLEOSIDE-DIPHOSPHATE REDUCTASE LARGE SUBUNIT"/>
    <property type="match status" value="1"/>
</dbReference>
<accession>G8XTV0</accession>
<dbReference type="SUPFAM" id="SSF51998">
    <property type="entry name" value="PFL-like glycyl radical enzymes"/>
    <property type="match status" value="1"/>
</dbReference>
<evidence type="ECO:0000259" key="3">
    <source>
        <dbReference type="Pfam" id="PF02867"/>
    </source>
</evidence>
<organismHost>
    <name type="scientific">Macaca</name>
    <name type="common">macaques</name>
    <dbReference type="NCBI Taxonomy" id="9539"/>
</organismHost>
<sequence>MAHASDKNGGVGLGTIMEESEASSENGEAMDTTVSSEEEKSQPQPIIGAAAASWSTGDEGGTLKPGASCSLAAHMPGMNTVQLLMGKKCHCHGRWGKFRFCDVPDPVKQVEDRANTWREIDMVSRQAGIRGAFRLFQMLIKFGPGLIKQVPRSDLLMGRFYLKINWVRENRSVMSYTSSMCENLLREFVMRHSDELPKLLEDTNRYLDLAGCWGFYSAILLSDTICRQMYGQDESLGGAFLRNAMGITSAIVSSPCARVYRFHLDCRHEGEVLENVLRRCRDGQLSITPFAMSNIGFVEMPKYDYLISSDMFSREVDWVTLHKWLYENLTRGVSVSINVTRLNVEAVSVIRCIGGFCDMVREREVHKPIVRIFVDLWDVAAIRVLNFILKETSICGVYFAFNVPGILMKRYRARDGNYSLFGRPISRRLSEHGNEATFDREYARYEQCSAKVTVKSSDFLRNMLFCALKGKCAIVFVHNVVKYSVLMGQIPLPPCLSPDMASCHFVDADIPIQRLSVNLARCLFTRSDKDALPRSDVILGNTRRYFDLQVLRELVKEAVVWANGRLDAMIAAGDWPVESALSKMRGLNLGVVGLHTVLMRLGFTYFASWDLIERVFENMYYAALRTSVDLCKSGLPPCEWFDRTIYKDGKFIFEMYRKPRLSLPTTQWETLRTEMQQYGSRNVQFLAIGPDEDVAHLWSVTPSVWAAKDRIVEENTVLPISPPTEDCYFPTVMQRHLKVPVVNYAWIEHQDELKSKSARPSQVSDCVFQRASELHSDVEMASVNMSMYVDQCLALPFYYESSMTPDDLMKRMLKWYHLRCKVGVYKYCAP</sequence>
<organism evidence="4 5">
    <name type="scientific">Simian cytomegalovirus (strain Colburn)</name>
    <dbReference type="NCBI Taxonomy" id="50292"/>
    <lineage>
        <taxon>Viruses</taxon>
        <taxon>Duplodnaviria</taxon>
        <taxon>Heunggongvirae</taxon>
        <taxon>Peploviricota</taxon>
        <taxon>Herviviricetes</taxon>
        <taxon>Herpesvirales</taxon>
        <taxon>Orthoherpesviridae</taxon>
        <taxon>Betaherpesvirinae</taxon>
        <taxon>Cytomegalovirus</taxon>
        <taxon>Cytomegalovirus cercopithecinebeta5</taxon>
    </lineage>
</organism>